<evidence type="ECO:0000256" key="12">
    <source>
        <dbReference type="ARBA" id="ARBA00023160"/>
    </source>
</evidence>
<evidence type="ECO:0000256" key="14">
    <source>
        <dbReference type="ARBA" id="ARBA00038261"/>
    </source>
</evidence>
<feature type="compositionally biased region" description="Low complexity" evidence="17">
    <location>
        <begin position="236"/>
        <end position="272"/>
    </location>
</feature>
<keyword evidence="7" id="KW-0276">Fatty acid metabolism</keyword>
<evidence type="ECO:0000256" key="6">
    <source>
        <dbReference type="ARBA" id="ARBA00022516"/>
    </source>
</evidence>
<evidence type="ECO:0000256" key="15">
    <source>
        <dbReference type="ARBA" id="ARBA00054744"/>
    </source>
</evidence>
<evidence type="ECO:0000313" key="21">
    <source>
        <dbReference type="Proteomes" id="UP000835052"/>
    </source>
</evidence>
<feature type="region of interest" description="Disordered" evidence="17">
    <location>
        <begin position="387"/>
        <end position="422"/>
    </location>
</feature>
<dbReference type="InterPro" id="IPR038633">
    <property type="entry name" value="Rpn13/ADRM1_Pru_sf"/>
</dbReference>
<dbReference type="InterPro" id="IPR044868">
    <property type="entry name" value="Rpn13/ADRM1_Pru"/>
</dbReference>
<dbReference type="CDD" id="cd05356">
    <property type="entry name" value="17beta-HSD1_like_SDR_c"/>
    <property type="match status" value="1"/>
</dbReference>
<organism evidence="20 21">
    <name type="scientific">Caenorhabditis auriculariae</name>
    <dbReference type="NCBI Taxonomy" id="2777116"/>
    <lineage>
        <taxon>Eukaryota</taxon>
        <taxon>Metazoa</taxon>
        <taxon>Ecdysozoa</taxon>
        <taxon>Nematoda</taxon>
        <taxon>Chromadorea</taxon>
        <taxon>Rhabditida</taxon>
        <taxon>Rhabditina</taxon>
        <taxon>Rhabditomorpha</taxon>
        <taxon>Rhabditoidea</taxon>
        <taxon>Rhabditidae</taxon>
        <taxon>Peloderinae</taxon>
        <taxon>Caenorhabditis</taxon>
    </lineage>
</organism>
<feature type="compositionally biased region" description="Basic and acidic residues" evidence="17">
    <location>
        <begin position="405"/>
        <end position="419"/>
    </location>
</feature>
<dbReference type="Gene3D" id="3.40.50.720">
    <property type="entry name" value="NAD(P)-binding Rossmann-like Domain"/>
    <property type="match status" value="1"/>
</dbReference>
<dbReference type="PANTHER" id="PTHR43086">
    <property type="entry name" value="VERY-LONG-CHAIN 3-OXOOACYL-COA REDUCTASE"/>
    <property type="match status" value="1"/>
</dbReference>
<feature type="region of interest" description="Disordered" evidence="17">
    <location>
        <begin position="157"/>
        <end position="182"/>
    </location>
</feature>
<dbReference type="AlphaFoldDB" id="A0A8S1GQH6"/>
<dbReference type="PROSITE" id="PS51916">
    <property type="entry name" value="DEUBAD"/>
    <property type="match status" value="1"/>
</dbReference>
<keyword evidence="9" id="KW-0752">Steroid biosynthesis</keyword>
<evidence type="ECO:0000256" key="17">
    <source>
        <dbReference type="SAM" id="MobiDB-lite"/>
    </source>
</evidence>
<dbReference type="PROSITE" id="PS00061">
    <property type="entry name" value="ADH_SHORT"/>
    <property type="match status" value="1"/>
</dbReference>
<evidence type="ECO:0000256" key="4">
    <source>
        <dbReference type="ARBA" id="ARBA00009216"/>
    </source>
</evidence>
<evidence type="ECO:0000256" key="13">
    <source>
        <dbReference type="ARBA" id="ARBA00023242"/>
    </source>
</evidence>
<evidence type="ECO:0000256" key="9">
    <source>
        <dbReference type="ARBA" id="ARBA00022955"/>
    </source>
</evidence>
<evidence type="ECO:0000256" key="5">
    <source>
        <dbReference type="ARBA" id="ARBA00022490"/>
    </source>
</evidence>
<dbReference type="Pfam" id="PF04683">
    <property type="entry name" value="Rpn13_ADRM1_Pru"/>
    <property type="match status" value="1"/>
</dbReference>
<dbReference type="GO" id="GO:0016491">
    <property type="term" value="F:oxidoreductase activity"/>
    <property type="evidence" value="ECO:0007669"/>
    <property type="project" value="UniProtKB-KW"/>
</dbReference>
<comment type="similarity">
    <text evidence="4">Belongs to the ADRM1 family.</text>
</comment>
<proteinExistence type="inferred from homology"/>
<keyword evidence="12" id="KW-0275">Fatty acid biosynthesis</keyword>
<name>A0A8S1GQH6_9PELO</name>
<comment type="caution">
    <text evidence="20">The sequence shown here is derived from an EMBL/GenBank/DDBJ whole genome shotgun (WGS) entry which is preliminary data.</text>
</comment>
<evidence type="ECO:0000256" key="8">
    <source>
        <dbReference type="ARBA" id="ARBA00022857"/>
    </source>
</evidence>
<evidence type="ECO:0000256" key="2">
    <source>
        <dbReference type="ARBA" id="ARBA00004496"/>
    </source>
</evidence>
<keyword evidence="5" id="KW-0963">Cytoplasm</keyword>
<comment type="similarity">
    <text evidence="14">Belongs to the short-chain dehydrogenases/reductases (SDR) family. 17-beta-HSD 3 subfamily.</text>
</comment>
<dbReference type="PANTHER" id="PTHR43086:SF2">
    <property type="entry name" value="HYDROXYSTEROID DEHYDROGENASE-LIKE PROTEIN 1"/>
    <property type="match status" value="1"/>
</dbReference>
<keyword evidence="21" id="KW-1185">Reference proteome</keyword>
<evidence type="ECO:0000256" key="16">
    <source>
        <dbReference type="ARBA" id="ARBA00070663"/>
    </source>
</evidence>
<dbReference type="OrthoDB" id="5545019at2759"/>
<reference evidence="20" key="1">
    <citation type="submission" date="2020-10" db="EMBL/GenBank/DDBJ databases">
        <authorList>
            <person name="Kikuchi T."/>
        </authorList>
    </citation>
    <scope>NUCLEOTIDE SEQUENCE</scope>
    <source>
        <strain evidence="20">NKZ352</strain>
    </source>
</reference>
<gene>
    <name evidence="20" type="ORF">CAUJ_LOCUS1585</name>
</gene>
<dbReference type="InterPro" id="IPR032368">
    <property type="entry name" value="RPN13_DEUBAD"/>
</dbReference>
<accession>A0A8S1GQH6</accession>
<keyword evidence="10" id="KW-0560">Oxidoreductase</keyword>
<evidence type="ECO:0000256" key="7">
    <source>
        <dbReference type="ARBA" id="ARBA00022832"/>
    </source>
</evidence>
<dbReference type="InterPro" id="IPR020904">
    <property type="entry name" value="Sc_DH/Rdtase_CS"/>
</dbReference>
<keyword evidence="6" id="KW-0444">Lipid biosynthesis</keyword>
<evidence type="ECO:0000256" key="11">
    <source>
        <dbReference type="ARBA" id="ARBA00023098"/>
    </source>
</evidence>
<feature type="domain" description="Pru" evidence="19">
    <location>
        <begin position="43"/>
        <end position="162"/>
    </location>
</feature>
<keyword evidence="11" id="KW-0443">Lipid metabolism</keyword>
<dbReference type="FunFam" id="3.40.50.720:FF:000467">
    <property type="entry name" value="Steroid dehydrogenase 4"/>
    <property type="match status" value="1"/>
</dbReference>
<dbReference type="PROSITE" id="PS51917">
    <property type="entry name" value="PRU"/>
    <property type="match status" value="1"/>
</dbReference>
<evidence type="ECO:0000259" key="19">
    <source>
        <dbReference type="PROSITE" id="PS51917"/>
    </source>
</evidence>
<dbReference type="Gene3D" id="1.10.2020.20">
    <property type="match status" value="1"/>
</dbReference>
<dbReference type="GO" id="GO:0006694">
    <property type="term" value="P:steroid biosynthetic process"/>
    <property type="evidence" value="ECO:0007669"/>
    <property type="project" value="UniProtKB-KW"/>
</dbReference>
<feature type="domain" description="DEUBAD" evidence="18">
    <location>
        <begin position="289"/>
        <end position="397"/>
    </location>
</feature>
<dbReference type="GO" id="GO:0005634">
    <property type="term" value="C:nucleus"/>
    <property type="evidence" value="ECO:0007669"/>
    <property type="project" value="UniProtKB-SubCell"/>
</dbReference>
<dbReference type="InterPro" id="IPR038108">
    <property type="entry name" value="RPN13_DEUBAD_sf"/>
</dbReference>
<dbReference type="EMBL" id="CAJGYM010000003">
    <property type="protein sequence ID" value="CAD6185666.1"/>
    <property type="molecule type" value="Genomic_DNA"/>
</dbReference>
<dbReference type="SUPFAM" id="SSF51735">
    <property type="entry name" value="NAD(P)-binding Rossmann-fold domains"/>
    <property type="match status" value="1"/>
</dbReference>
<keyword evidence="13" id="KW-0539">Nucleus</keyword>
<protein>
    <recommendedName>
        <fullName evidence="16">Proteasomal ubiquitin receptor ADRM1 homolog</fullName>
    </recommendedName>
</protein>
<dbReference type="Gene3D" id="2.30.29.70">
    <property type="entry name" value="Proteasomal ubiquitin receptor Rpn13/ADRM1"/>
    <property type="match status" value="1"/>
</dbReference>
<dbReference type="PRINTS" id="PR00081">
    <property type="entry name" value="GDHRDH"/>
</dbReference>
<dbReference type="CDD" id="cd13314">
    <property type="entry name" value="PH_Rpn13"/>
    <property type="match status" value="1"/>
</dbReference>
<dbReference type="GO" id="GO:0005783">
    <property type="term" value="C:endoplasmic reticulum"/>
    <property type="evidence" value="ECO:0007669"/>
    <property type="project" value="TreeGrafter"/>
</dbReference>
<evidence type="ECO:0000256" key="10">
    <source>
        <dbReference type="ARBA" id="ARBA00023002"/>
    </source>
</evidence>
<comment type="function">
    <text evidence="15">May function as a proteasomal ubiquitin receptor. May promote the deubiquitinating activity associated with the 26S proteasome.</text>
</comment>
<sequence>MFIGWCSPVFIQYLHPNRKFFCAVRLLCSRNMAMFSNQRTTTSNSGYIVEFKAGRSNLELGSSETKRKVVAEKKKGLVYIKQSNDLLIHFCWMNRENQALEDDLIIFPGDTEFKEVPGCPDGKVYMLKFKSSKEMRLYWLQDGNSEIEKDLVQKVNDALNKPPPSRPTGRGDRLSAGSGSAATAGFPSNLMNATSEEYNNGLNTFDPQHLISLIQSLQGAGNDVLPTIPPSTSNQDGSGAVASSADSDVLSTPSHPASSAAAPGAPQKANASLTKHDLSKILSNLRPATSGKGVNISLSDALSNEGVMETVRANAEILKPLLPSTCNDPQKELEETVRAPQFRQAADTFGQALQSGQIGPVLTQFGLNSETVAGASDGDIRTFSRELTLSQGGEVPPETEDNADETAKEPEPKRNRPDLDDMDTNFYGDLRTTRNLHALGRPTSELMIWGDSPRRVPMVCQCILDAAGYAALVAVAYKLLTVVFNIIGPYVLFSPIDLKKKAGANWAVVTGATDGIGKAYAFELARRGFNVYLVSRTQSKLEETKKEVLSKFKDVEIRTLAFDFNEPSPSAYEKLLKQLNEVEVGVLVNNVGFSYEYPEVLHKVEGGIERLANITTINTLPPTLLSAGILPQMVGRKTGVIINVGSSAGHNQMALWAVYSATKKYVSWLSAILRKEYASQGIIIQTIAPMMVATKMSKVKRTSFFTPNSDNFAKSALNTVGNADDTTGFLTHQLQLELVQLVPQFIRDMFLTKMSYGTRAAALRKKEREAKAQ</sequence>
<evidence type="ECO:0000256" key="1">
    <source>
        <dbReference type="ARBA" id="ARBA00004123"/>
    </source>
</evidence>
<dbReference type="GO" id="GO:0030497">
    <property type="term" value="P:fatty acid elongation"/>
    <property type="evidence" value="ECO:0007669"/>
    <property type="project" value="TreeGrafter"/>
</dbReference>
<dbReference type="FunFam" id="2.30.29.70:FF:000001">
    <property type="entry name" value="Proteasomal ubiquitin receptor ADRM1"/>
    <property type="match status" value="1"/>
</dbReference>
<dbReference type="Pfam" id="PF16550">
    <property type="entry name" value="RPN13_C"/>
    <property type="match status" value="1"/>
</dbReference>
<dbReference type="InterPro" id="IPR036291">
    <property type="entry name" value="NAD(P)-bd_dom_sf"/>
</dbReference>
<feature type="region of interest" description="Disordered" evidence="17">
    <location>
        <begin position="224"/>
        <end position="274"/>
    </location>
</feature>
<dbReference type="InterPro" id="IPR044867">
    <property type="entry name" value="DEUBAD_dom"/>
</dbReference>
<dbReference type="Pfam" id="PF00106">
    <property type="entry name" value="adh_short"/>
    <property type="match status" value="1"/>
</dbReference>
<dbReference type="InterPro" id="IPR002347">
    <property type="entry name" value="SDR_fam"/>
</dbReference>
<dbReference type="Proteomes" id="UP000835052">
    <property type="component" value="Unassembled WGS sequence"/>
</dbReference>
<keyword evidence="8" id="KW-0521">NADP</keyword>
<comment type="pathway">
    <text evidence="3">Lipid metabolism; fatty acid biosynthesis.</text>
</comment>
<evidence type="ECO:0000259" key="18">
    <source>
        <dbReference type="PROSITE" id="PS51916"/>
    </source>
</evidence>
<comment type="subcellular location">
    <subcellularLocation>
        <location evidence="2">Cytoplasm</location>
    </subcellularLocation>
    <subcellularLocation>
        <location evidence="1">Nucleus</location>
    </subcellularLocation>
</comment>
<evidence type="ECO:0000313" key="20">
    <source>
        <dbReference type="EMBL" id="CAD6185666.1"/>
    </source>
</evidence>
<evidence type="ECO:0000256" key="3">
    <source>
        <dbReference type="ARBA" id="ARBA00005194"/>
    </source>
</evidence>